<accession>A0A916DTD7</accession>
<keyword evidence="2" id="KW-1185">Reference proteome</keyword>
<reference evidence="1" key="1">
    <citation type="submission" date="2022-09" db="EMBL/GenBank/DDBJ databases">
        <title>Aureispira anguillicida sp. nov., isolated from Leptocephalus of Japanese eel Anguilla japonica.</title>
        <authorList>
            <person name="Yuasa K."/>
            <person name="Mekata T."/>
            <person name="Ikunari K."/>
        </authorList>
    </citation>
    <scope>NUCLEOTIDE SEQUENCE</scope>
    <source>
        <strain evidence="1">EL160426</strain>
    </source>
</reference>
<gene>
    <name evidence="1" type="ORF">AsAng_0032090</name>
</gene>
<evidence type="ECO:0000313" key="1">
    <source>
        <dbReference type="EMBL" id="BDS12486.1"/>
    </source>
</evidence>
<dbReference type="InterPro" id="IPR011990">
    <property type="entry name" value="TPR-like_helical_dom_sf"/>
</dbReference>
<dbReference type="Proteomes" id="UP001060919">
    <property type="component" value="Chromosome"/>
</dbReference>
<dbReference type="RefSeq" id="WP_264793552.1">
    <property type="nucleotide sequence ID" value="NZ_AP026867.1"/>
</dbReference>
<dbReference type="SUPFAM" id="SSF55486">
    <property type="entry name" value="Metalloproteases ('zincins'), catalytic domain"/>
    <property type="match status" value="1"/>
</dbReference>
<evidence type="ECO:0000313" key="2">
    <source>
        <dbReference type="Proteomes" id="UP001060919"/>
    </source>
</evidence>
<dbReference type="AlphaFoldDB" id="A0A916DTD7"/>
<dbReference type="Gene3D" id="1.25.40.10">
    <property type="entry name" value="Tetratricopeptide repeat domain"/>
    <property type="match status" value="1"/>
</dbReference>
<dbReference type="KEGG" id="aup:AsAng_0032090"/>
<proteinExistence type="predicted"/>
<sequence>MQHNYQPTSLKKHALYQWLKIGFYFAIPSVFLSAGNISPHNYQPLETDLTDYQKLKAALSEKVFTKICKTVKDTRKAPTFNFIYNYQGKPYYNAYYSPSNNTINFGEGIYDLAAELGADSIDIVATVMAHEIAHFYKDHGWAHAFGKANPDNDIQKNVKESMYNAEDRARMEAEADYFGGIFGYMSGYNTLGVGGAFFDKLYHVLEIPDETFGYPSRQDRIGIYNNSQKMLEALIPVFNTANMLNLVRRYEQASICYDHVIVTFPSREMYNNAGVALAQEAISMYTAEELKFVYPFGIDLDTRLNQAGTKGAGESKEDKRVRLAKDALNLFNDAIRIDDQYAAAYVNAALIHSLLGEYEMALGLANKAVQLATNKQETLLVGNAHIARGIAFAQSDKKAEAKKEFKAAESGNPLLATTNLEALTTNLFSKLFKKKLSEEIDGTEETIADVGIEALEVLFDDQEQFQVTNIKKQNEKRPETAIINVNEEEFEATLIATYKGPYNTKEELEGFIKTKADYDGETARGIKIGSSLDAVHKLYGKPTRMLGGSQGNYLFYEKTSIVFLLDQHNLVTAWMLYGKVK</sequence>
<dbReference type="SUPFAM" id="SSF48452">
    <property type="entry name" value="TPR-like"/>
    <property type="match status" value="1"/>
</dbReference>
<dbReference type="EMBL" id="AP026867">
    <property type="protein sequence ID" value="BDS12486.1"/>
    <property type="molecule type" value="Genomic_DNA"/>
</dbReference>
<organism evidence="1 2">
    <name type="scientific">Aureispira anguillae</name>
    <dbReference type="NCBI Taxonomy" id="2864201"/>
    <lineage>
        <taxon>Bacteria</taxon>
        <taxon>Pseudomonadati</taxon>
        <taxon>Bacteroidota</taxon>
        <taxon>Saprospiria</taxon>
        <taxon>Saprospirales</taxon>
        <taxon>Saprospiraceae</taxon>
        <taxon>Aureispira</taxon>
    </lineage>
</organism>
<protein>
    <submittedName>
        <fullName evidence="1">Metalloendopeptidase</fullName>
    </submittedName>
</protein>
<name>A0A916DTD7_9BACT</name>